<sequence precursor="true">MRQILLSLLLVTFLISQASAKNQQWQKLDKQAKNNQTQIKLIQSDPNHIRLAFDFNAYKIKDVHTPRGASKLIEIPECTRTKTKGAPDVPKISQALAIPDNAHMELKIIKSRFVEIDNFEMAPSKGIMSRDKKTSDYPYVYGDEYKQNAFFPEKLSKAQKPYIIRNVRGQSIVVYPVQYNPVTKKVRIYTDLVVDLVATGTAKNNALSANPNIKNHYCPIKARN</sequence>
<dbReference type="GO" id="GO:0004197">
    <property type="term" value="F:cysteine-type endopeptidase activity"/>
    <property type="evidence" value="ECO:0007669"/>
    <property type="project" value="InterPro"/>
</dbReference>
<dbReference type="AlphaFoldDB" id="A0A0S2I4V2"/>
<dbReference type="EC" id="3.4.22.37" evidence="3"/>
<evidence type="ECO:0000313" key="4">
    <source>
        <dbReference type="Proteomes" id="UP000064893"/>
    </source>
</evidence>
<dbReference type="InterPro" id="IPR012600">
    <property type="entry name" value="Propeptide_C25"/>
</dbReference>
<dbReference type="EMBL" id="CP013118">
    <property type="protein sequence ID" value="ALO17361.1"/>
    <property type="molecule type" value="Genomic_DNA"/>
</dbReference>
<protein>
    <submittedName>
        <fullName evidence="3">Gingipain R2</fullName>
        <ecNumber evidence="3">3.4.22.37</ecNumber>
    </submittedName>
</protein>
<dbReference type="RefSeq" id="WP_157754700.1">
    <property type="nucleotide sequence ID" value="NZ_CP013118.1"/>
</dbReference>
<feature type="chain" id="PRO_5006599583" evidence="1">
    <location>
        <begin position="21"/>
        <end position="224"/>
    </location>
</feature>
<keyword evidence="3" id="KW-0378">Hydrolase</keyword>
<evidence type="ECO:0000259" key="2">
    <source>
        <dbReference type="Pfam" id="PF08126"/>
    </source>
</evidence>
<keyword evidence="4" id="KW-1185">Reference proteome</keyword>
<dbReference type="OrthoDB" id="5294031at2"/>
<dbReference type="KEGG" id="blq:L21SP5_03766"/>
<gene>
    <name evidence="3" type="primary">rgpB_1</name>
    <name evidence="3" type="ORF">L21SP5_03766</name>
</gene>
<dbReference type="Gene3D" id="2.60.40.3800">
    <property type="match status" value="1"/>
</dbReference>
<evidence type="ECO:0000313" key="3">
    <source>
        <dbReference type="EMBL" id="ALO17361.1"/>
    </source>
</evidence>
<evidence type="ECO:0000256" key="1">
    <source>
        <dbReference type="SAM" id="SignalP"/>
    </source>
</evidence>
<reference evidence="3 4" key="1">
    <citation type="submission" date="2015-11" db="EMBL/GenBank/DDBJ databases">
        <title>Description and complete genome sequence of a novel strain predominating in hypersaline microbial mats and representing a new family of the Bacteriodetes phylum.</title>
        <authorList>
            <person name="Spring S."/>
            <person name="Bunk B."/>
            <person name="Sproer C."/>
            <person name="Klenk H.-P."/>
        </authorList>
    </citation>
    <scope>NUCLEOTIDE SEQUENCE [LARGE SCALE GENOMIC DNA]</scope>
    <source>
        <strain evidence="3 4">L21-Spi-D4</strain>
    </source>
</reference>
<accession>A0A0S2I4V2</accession>
<organism evidence="3 4">
    <name type="scientific">Salinivirga cyanobacteriivorans</name>
    <dbReference type="NCBI Taxonomy" id="1307839"/>
    <lineage>
        <taxon>Bacteria</taxon>
        <taxon>Pseudomonadati</taxon>
        <taxon>Bacteroidota</taxon>
        <taxon>Bacteroidia</taxon>
        <taxon>Bacteroidales</taxon>
        <taxon>Salinivirgaceae</taxon>
        <taxon>Salinivirga</taxon>
    </lineage>
</organism>
<dbReference type="InterPro" id="IPR038490">
    <property type="entry name" value="Gingipain_propep_sf"/>
</dbReference>
<name>A0A0S2I4V2_9BACT</name>
<dbReference type="Proteomes" id="UP000064893">
    <property type="component" value="Chromosome"/>
</dbReference>
<keyword evidence="1" id="KW-0732">Signal</keyword>
<feature type="domain" description="Gingipain propeptide" evidence="2">
    <location>
        <begin position="33"/>
        <end position="208"/>
    </location>
</feature>
<dbReference type="STRING" id="1307839.L21SP5_03766"/>
<feature type="signal peptide" evidence="1">
    <location>
        <begin position="1"/>
        <end position="20"/>
    </location>
</feature>
<proteinExistence type="predicted"/>
<dbReference type="Pfam" id="PF08126">
    <property type="entry name" value="Propeptide_C25"/>
    <property type="match status" value="1"/>
</dbReference>